<feature type="binding site" evidence="3">
    <location>
        <begin position="124"/>
        <end position="127"/>
    </location>
    <ligand>
        <name>GTP</name>
        <dbReference type="ChEBI" id="CHEBI:37565"/>
    </ligand>
</feature>
<protein>
    <recommendedName>
        <fullName evidence="8">ADP-ribosylation factor-like protein 2</fullName>
    </recommendedName>
</protein>
<name>A0A642UDX9_DIURU</name>
<dbReference type="InterPro" id="IPR006689">
    <property type="entry name" value="Small_GTPase_ARF/SAR"/>
</dbReference>
<dbReference type="PANTHER" id="PTHR45697">
    <property type="entry name" value="ADP-RIBOSYLATION FACTOR-LIKE PROTEIN 2-RELATED"/>
    <property type="match status" value="1"/>
</dbReference>
<dbReference type="GO" id="GO:0046872">
    <property type="term" value="F:metal ion binding"/>
    <property type="evidence" value="ECO:0007669"/>
    <property type="project" value="UniProtKB-KW"/>
</dbReference>
<dbReference type="SMART" id="SM00178">
    <property type="entry name" value="SAR"/>
    <property type="match status" value="1"/>
</dbReference>
<dbReference type="PRINTS" id="PR00328">
    <property type="entry name" value="SAR1GTPBP"/>
</dbReference>
<dbReference type="RefSeq" id="XP_034009912.1">
    <property type="nucleotide sequence ID" value="XM_034158253.1"/>
</dbReference>
<sequence>MGLLSIIRAQKLKDRELRVLVLGLDNAGKTTVVKYLLNDPSATSPTMGFAIDTLTREDSTIHFWDVGGQKSLRPFWGNYFEHTDVVVWVVDAASVERVQESAQELNELRDTKRLVGVRVVVVVNKVDLLPPSQRAEVVPRVEALFGDDVTTVVASAKTGENLDRVLEAILEDHYNMN</sequence>
<dbReference type="InterPro" id="IPR044612">
    <property type="entry name" value="ARL2/3"/>
</dbReference>
<dbReference type="OMA" id="KTHHWQI"/>
<feature type="binding site" evidence="4">
    <location>
        <position position="46"/>
    </location>
    <ligand>
        <name>Mg(2+)</name>
        <dbReference type="ChEBI" id="CHEBI:18420"/>
    </ligand>
</feature>
<dbReference type="GeneID" id="54783939"/>
<reference evidence="6 7" key="1">
    <citation type="submission" date="2019-07" db="EMBL/GenBank/DDBJ databases">
        <title>Genome assembly of two rare yeast pathogens: Diutina rugosa and Trichomonascus ciferrii.</title>
        <authorList>
            <person name="Mixao V."/>
            <person name="Saus E."/>
            <person name="Hansen A."/>
            <person name="Lass-Flor C."/>
            <person name="Gabaldon T."/>
        </authorList>
    </citation>
    <scope>NUCLEOTIDE SEQUENCE [LARGE SCALE GENOMIC DNA]</scope>
    <source>
        <strain evidence="6 7">CBS 613</strain>
    </source>
</reference>
<feature type="binding site" evidence="3">
    <location>
        <begin position="23"/>
        <end position="30"/>
    </location>
    <ligand>
        <name>GTP</name>
        <dbReference type="ChEBI" id="CHEBI:37565"/>
    </ligand>
</feature>
<organism evidence="6 7">
    <name type="scientific">Diutina rugosa</name>
    <name type="common">Yeast</name>
    <name type="synonym">Candida rugosa</name>
    <dbReference type="NCBI Taxonomy" id="5481"/>
    <lineage>
        <taxon>Eukaryota</taxon>
        <taxon>Fungi</taxon>
        <taxon>Dikarya</taxon>
        <taxon>Ascomycota</taxon>
        <taxon>Saccharomycotina</taxon>
        <taxon>Pichiomycetes</taxon>
        <taxon>Debaryomycetaceae</taxon>
        <taxon>Diutina</taxon>
    </lineage>
</organism>
<evidence type="ECO:0000256" key="1">
    <source>
        <dbReference type="ARBA" id="ARBA00022741"/>
    </source>
</evidence>
<evidence type="ECO:0000256" key="3">
    <source>
        <dbReference type="PIRSR" id="PIRSR606689-1"/>
    </source>
</evidence>
<feature type="binding site" evidence="3">
    <location>
        <position position="68"/>
    </location>
    <ligand>
        <name>GTP</name>
        <dbReference type="ChEBI" id="CHEBI:37565"/>
    </ligand>
</feature>
<proteinExistence type="inferred from homology"/>
<evidence type="ECO:0000313" key="6">
    <source>
        <dbReference type="EMBL" id="KAA8897311.1"/>
    </source>
</evidence>
<dbReference type="NCBIfam" id="TIGR00231">
    <property type="entry name" value="small_GTP"/>
    <property type="match status" value="1"/>
</dbReference>
<keyword evidence="4" id="KW-0479">Metal-binding</keyword>
<evidence type="ECO:0008006" key="8">
    <source>
        <dbReference type="Google" id="ProtNLM"/>
    </source>
</evidence>
<keyword evidence="4" id="KW-0460">Magnesium</keyword>
<dbReference type="SUPFAM" id="SSF52540">
    <property type="entry name" value="P-loop containing nucleoside triphosphate hydrolases"/>
    <property type="match status" value="1"/>
</dbReference>
<dbReference type="VEuPathDB" id="FungiDB:DIURU_005288"/>
<dbReference type="GO" id="GO:0003924">
    <property type="term" value="F:GTPase activity"/>
    <property type="evidence" value="ECO:0007669"/>
    <property type="project" value="InterPro"/>
</dbReference>
<keyword evidence="2 3" id="KW-0342">GTP-binding</keyword>
<dbReference type="OrthoDB" id="2011769at2759"/>
<dbReference type="AlphaFoldDB" id="A0A642UDX9"/>
<evidence type="ECO:0000256" key="2">
    <source>
        <dbReference type="ARBA" id="ARBA00023134"/>
    </source>
</evidence>
<dbReference type="PROSITE" id="PS51417">
    <property type="entry name" value="ARF"/>
    <property type="match status" value="1"/>
</dbReference>
<evidence type="ECO:0000256" key="4">
    <source>
        <dbReference type="PIRSR" id="PIRSR606689-2"/>
    </source>
</evidence>
<feature type="binding site" evidence="4">
    <location>
        <position position="30"/>
    </location>
    <ligand>
        <name>Mg(2+)</name>
        <dbReference type="ChEBI" id="CHEBI:18420"/>
    </ligand>
</feature>
<dbReference type="SMART" id="SM00175">
    <property type="entry name" value="RAB"/>
    <property type="match status" value="1"/>
</dbReference>
<keyword evidence="7" id="KW-1185">Reference proteome</keyword>
<evidence type="ECO:0000256" key="5">
    <source>
        <dbReference type="RuleBase" id="RU003925"/>
    </source>
</evidence>
<dbReference type="InterPro" id="IPR027417">
    <property type="entry name" value="P-loop_NTPase"/>
</dbReference>
<dbReference type="Proteomes" id="UP000449547">
    <property type="component" value="Unassembled WGS sequence"/>
</dbReference>
<dbReference type="InterPro" id="IPR005225">
    <property type="entry name" value="Small_GTP-bd"/>
</dbReference>
<comment type="similarity">
    <text evidence="5">Belongs to the small GTPase superfamily. Arf family.</text>
</comment>
<dbReference type="SMART" id="SM00177">
    <property type="entry name" value="ARF"/>
    <property type="match status" value="1"/>
</dbReference>
<dbReference type="EMBL" id="SWFT01000158">
    <property type="protein sequence ID" value="KAA8897311.1"/>
    <property type="molecule type" value="Genomic_DNA"/>
</dbReference>
<comment type="caution">
    <text evidence="6">The sequence shown here is derived from an EMBL/GenBank/DDBJ whole genome shotgun (WGS) entry which is preliminary data.</text>
</comment>
<dbReference type="Gene3D" id="3.40.50.300">
    <property type="entry name" value="P-loop containing nucleotide triphosphate hydrolases"/>
    <property type="match status" value="1"/>
</dbReference>
<dbReference type="Pfam" id="PF00025">
    <property type="entry name" value="Arf"/>
    <property type="match status" value="1"/>
</dbReference>
<dbReference type="GO" id="GO:0005525">
    <property type="term" value="F:GTP binding"/>
    <property type="evidence" value="ECO:0007669"/>
    <property type="project" value="UniProtKB-KW"/>
</dbReference>
<keyword evidence="1 3" id="KW-0547">Nucleotide-binding</keyword>
<gene>
    <name evidence="6" type="ORF">DIURU_005288</name>
</gene>
<evidence type="ECO:0000313" key="7">
    <source>
        <dbReference type="Proteomes" id="UP000449547"/>
    </source>
</evidence>
<accession>A0A642UDX9</accession>